<feature type="compositionally biased region" description="Acidic residues" evidence="11">
    <location>
        <begin position="1295"/>
        <end position="1304"/>
    </location>
</feature>
<dbReference type="InterPro" id="IPR020894">
    <property type="entry name" value="Cadherin_CS"/>
</dbReference>
<dbReference type="PROSITE" id="PS50268">
    <property type="entry name" value="CADHERIN_2"/>
    <property type="match status" value="9"/>
</dbReference>
<keyword evidence="8 12" id="KW-1133">Transmembrane helix</keyword>
<feature type="domain" description="Cadherin" evidence="13">
    <location>
        <begin position="397"/>
        <end position="509"/>
    </location>
</feature>
<keyword evidence="4" id="KW-0732">Signal</keyword>
<dbReference type="PANTHER" id="PTHR24025:SF23">
    <property type="entry name" value="NEURAL-CADHERIN"/>
    <property type="match status" value="1"/>
</dbReference>
<feature type="region of interest" description="Disordered" evidence="11">
    <location>
        <begin position="1295"/>
        <end position="1344"/>
    </location>
</feature>
<dbReference type="SMART" id="SM00112">
    <property type="entry name" value="CA"/>
    <property type="match status" value="8"/>
</dbReference>
<feature type="domain" description="Cadherin" evidence="13">
    <location>
        <begin position="725"/>
        <end position="835"/>
    </location>
</feature>
<evidence type="ECO:0000256" key="1">
    <source>
        <dbReference type="ARBA" id="ARBA00004251"/>
    </source>
</evidence>
<evidence type="ECO:0000313" key="14">
    <source>
        <dbReference type="EMBL" id="KAK2890933.1"/>
    </source>
</evidence>
<feature type="domain" description="Cadherin" evidence="13">
    <location>
        <begin position="952"/>
        <end position="1089"/>
    </location>
</feature>
<feature type="transmembrane region" description="Helical" evidence="12">
    <location>
        <begin position="43"/>
        <end position="66"/>
    </location>
</feature>
<organism evidence="14 15">
    <name type="scientific">Cirrhinus molitorella</name>
    <name type="common">mud carp</name>
    <dbReference type="NCBI Taxonomy" id="172907"/>
    <lineage>
        <taxon>Eukaryota</taxon>
        <taxon>Metazoa</taxon>
        <taxon>Chordata</taxon>
        <taxon>Craniata</taxon>
        <taxon>Vertebrata</taxon>
        <taxon>Euteleostomi</taxon>
        <taxon>Actinopterygii</taxon>
        <taxon>Neopterygii</taxon>
        <taxon>Teleostei</taxon>
        <taxon>Ostariophysi</taxon>
        <taxon>Cypriniformes</taxon>
        <taxon>Cyprinidae</taxon>
        <taxon>Labeoninae</taxon>
        <taxon>Labeonini</taxon>
        <taxon>Cirrhinus</taxon>
    </lineage>
</organism>
<dbReference type="GO" id="GO:0005911">
    <property type="term" value="C:cell-cell junction"/>
    <property type="evidence" value="ECO:0007669"/>
    <property type="project" value="TreeGrafter"/>
</dbReference>
<sequence length="1344" mass="147324">MKAHEGSGLIRAGPRVERHFLEYHLEQTGHALQTNMGKMGKPLLLLFAFLATSYCNSIPVINMALINVREDLQVGKVAFQIDASDPDGDPLTYRIAGTDSSHFVVNRTTGEVKISSMLDREAKDLLPIDVVVNDGHYADVTKLIYIAVEDANDNPPLFQGLPYNVEVLENIPGGSTLFTASATDRDFGTAGIVSYKIDKVVPNEGTSLFTISATTGIVTLQGTFNFTDKSPFYQIAVIASDGGGPLNDNTNMVQSSSVTAFITVVDTPDQDPQFLNLPNLVTVNENSDVGTSVFNVRARDPDTGVNDVIHYSIDDTNAPNLFQIDENTGDLSIQTKFDREELLDIDAVVLLQIKASETNPNVNGVVASTKGQLQISIGDLNDNGPKFYECEGETCTEKGTFIGEVEENSSAGLSVNKLNIKVKDPDQGQNSKFNLRLEGPDKEAFAVSPSTGQGESSVQVTIKDPSAVDYEKKTVMSVQIIAEDASASFTSTVSVTINIIDLNDNFPKFEKEAYDFSVDEHCDDGTVLGTITATDLDALDVGNLTYKLMPESMRDLFDVFQHNGSIFVKDGMRLDREGTNSYSPTLQAIDLDGKIGTTVVMINILDINDQKPEMNRDLYEAYVQENQILQIKIQATDRDDPGTLNSQIQYHIENSPFSSNFTIDQDTGVLTNSGLLDREAIDPALDGRIELTVIASDKGTPPKSSSANVTINIGDENDNSPQYLDPAPYEFTVKESEGGILVGSVHAHDGDQSDFNNRIFFSITDGSFGSFILFSEATSDGYRGNITVDPAVELDYEGPRKTYDLTVEASDLGQKKAKTTVKVVVLDVNDTPPKFPSNMIMNVKENSTLTMPLGKIEGEDVDTNHRLEYELDSTECQCNGIRGPCPEEWFVVERNGDVITNTPYDIDYEKCDKVFLNAKVVDVLTEKRSNSTQGVVTINILDTNDNNPEFVVLQDFYVVVIEKVEVGTSVGRVYAIDRDTGDNRKTEFEVTKVEFVNSEGTSAESLFLYADTNDQEDAEGRFTAYIRSQKALENNKRGKFLVEVKAYNTGNKDISSTSVVELLTVDSSYRVSLRFSASVSEVNANLPQIRAILIAATKATVEFFNVFSETLAQRAEETTILEAYFVFPNGTALNYDAVTAILNSEEVYMEYGYQLTQLGFTGISTTVTETTEVKTEVFIMIGLMAALAIVLVVTTTSLVCIRRNYKRKLKAAKAMNSAATVVIENQKTGPVVPGTNKYTKEGANPVLNMNIDTATDLGFDEDGSSADRESLNSLDYNIDMDMEEKDTMGMTVITEEEEEEEDDDRSNSSYIEPLGAALAQREKRRGADSPGLTFENPSIDTTDL</sequence>
<keyword evidence="5" id="KW-0677">Repeat</keyword>
<comment type="subcellular location">
    <subcellularLocation>
        <location evidence="1">Cell membrane</location>
        <topology evidence="1">Single-pass type I membrane protein</topology>
    </subcellularLocation>
</comment>
<keyword evidence="2" id="KW-1003">Cell membrane</keyword>
<feature type="domain" description="Cadherin" evidence="13">
    <location>
        <begin position="66"/>
        <end position="158"/>
    </location>
</feature>
<dbReference type="CDD" id="cd11304">
    <property type="entry name" value="Cadherin_repeat"/>
    <property type="match status" value="9"/>
</dbReference>
<dbReference type="GO" id="GO:0007156">
    <property type="term" value="P:homophilic cell adhesion via plasma membrane adhesion molecules"/>
    <property type="evidence" value="ECO:0007669"/>
    <property type="project" value="InterPro"/>
</dbReference>
<evidence type="ECO:0000313" key="15">
    <source>
        <dbReference type="Proteomes" id="UP001187343"/>
    </source>
</evidence>
<proteinExistence type="predicted"/>
<evidence type="ECO:0000256" key="3">
    <source>
        <dbReference type="ARBA" id="ARBA00022692"/>
    </source>
</evidence>
<keyword evidence="6 10" id="KW-0106">Calcium</keyword>
<keyword evidence="3 12" id="KW-0812">Transmembrane</keyword>
<dbReference type="EMBL" id="JAUYZG010000013">
    <property type="protein sequence ID" value="KAK2890933.1"/>
    <property type="molecule type" value="Genomic_DNA"/>
</dbReference>
<dbReference type="PANTHER" id="PTHR24025">
    <property type="entry name" value="DESMOGLEIN FAMILY MEMBER"/>
    <property type="match status" value="1"/>
</dbReference>
<dbReference type="PROSITE" id="PS00232">
    <property type="entry name" value="CADHERIN_1"/>
    <property type="match status" value="4"/>
</dbReference>
<evidence type="ECO:0000256" key="8">
    <source>
        <dbReference type="ARBA" id="ARBA00022989"/>
    </source>
</evidence>
<dbReference type="Pfam" id="PF00028">
    <property type="entry name" value="Cadherin"/>
    <property type="match status" value="6"/>
</dbReference>
<reference evidence="14" key="1">
    <citation type="submission" date="2023-08" db="EMBL/GenBank/DDBJ databases">
        <title>Chromosome-level Genome Assembly of mud carp (Cirrhinus molitorella).</title>
        <authorList>
            <person name="Liu H."/>
        </authorList>
    </citation>
    <scope>NUCLEOTIDE SEQUENCE</scope>
    <source>
        <strain evidence="14">Prfri</strain>
        <tissue evidence="14">Muscle</tissue>
    </source>
</reference>
<dbReference type="FunFam" id="2.60.40.60:FF:000098">
    <property type="entry name" value="cadherin-23 isoform X1"/>
    <property type="match status" value="1"/>
</dbReference>
<name>A0AA88PLY0_9TELE</name>
<dbReference type="InterPro" id="IPR015919">
    <property type="entry name" value="Cadherin-like_sf"/>
</dbReference>
<feature type="domain" description="Cadherin" evidence="13">
    <location>
        <begin position="275"/>
        <end position="387"/>
    </location>
</feature>
<keyword evidence="9 12" id="KW-0472">Membrane</keyword>
<dbReference type="InterPro" id="IPR002126">
    <property type="entry name" value="Cadherin-like_dom"/>
</dbReference>
<evidence type="ECO:0000256" key="2">
    <source>
        <dbReference type="ARBA" id="ARBA00022475"/>
    </source>
</evidence>
<evidence type="ECO:0000256" key="5">
    <source>
        <dbReference type="ARBA" id="ARBA00022737"/>
    </source>
</evidence>
<dbReference type="FunFam" id="2.60.40.60:FF:000092">
    <property type="entry name" value="Protocadherin 8"/>
    <property type="match status" value="1"/>
</dbReference>
<dbReference type="GO" id="GO:0009653">
    <property type="term" value="P:anatomical structure morphogenesis"/>
    <property type="evidence" value="ECO:0007669"/>
    <property type="project" value="UniProtKB-ARBA"/>
</dbReference>
<dbReference type="PRINTS" id="PR00205">
    <property type="entry name" value="CADHERIN"/>
</dbReference>
<evidence type="ECO:0000256" key="6">
    <source>
        <dbReference type="ARBA" id="ARBA00022837"/>
    </source>
</evidence>
<evidence type="ECO:0000256" key="10">
    <source>
        <dbReference type="PROSITE-ProRule" id="PRU00043"/>
    </source>
</evidence>
<accession>A0AA88PLY0</accession>
<feature type="domain" description="Cadherin" evidence="13">
    <location>
        <begin position="510"/>
        <end position="614"/>
    </location>
</feature>
<dbReference type="Proteomes" id="UP001187343">
    <property type="component" value="Unassembled WGS sequence"/>
</dbReference>
<protein>
    <recommendedName>
        <fullName evidence="13">Cadherin domain-containing protein</fullName>
    </recommendedName>
</protein>
<dbReference type="SUPFAM" id="SSF49313">
    <property type="entry name" value="Cadherin-like"/>
    <property type="match status" value="9"/>
</dbReference>
<dbReference type="FunFam" id="2.60.40.60:FF:000168">
    <property type="entry name" value="Cadherin-related family member 2"/>
    <property type="match status" value="1"/>
</dbReference>
<feature type="compositionally biased region" description="Polar residues" evidence="11">
    <location>
        <begin position="1335"/>
        <end position="1344"/>
    </location>
</feature>
<dbReference type="GO" id="GO:0005509">
    <property type="term" value="F:calcium ion binding"/>
    <property type="evidence" value="ECO:0007669"/>
    <property type="project" value="UniProtKB-UniRule"/>
</dbReference>
<feature type="domain" description="Cadherin" evidence="13">
    <location>
        <begin position="159"/>
        <end position="274"/>
    </location>
</feature>
<evidence type="ECO:0000259" key="13">
    <source>
        <dbReference type="PROSITE" id="PS50268"/>
    </source>
</evidence>
<comment type="caution">
    <text evidence="14">The sequence shown here is derived from an EMBL/GenBank/DDBJ whole genome shotgun (WGS) entry which is preliminary data.</text>
</comment>
<evidence type="ECO:0000256" key="4">
    <source>
        <dbReference type="ARBA" id="ARBA00022729"/>
    </source>
</evidence>
<dbReference type="Gene3D" id="2.60.40.60">
    <property type="entry name" value="Cadherins"/>
    <property type="match status" value="9"/>
</dbReference>
<feature type="domain" description="Cadherin" evidence="13">
    <location>
        <begin position="615"/>
        <end position="723"/>
    </location>
</feature>
<evidence type="ECO:0000256" key="11">
    <source>
        <dbReference type="SAM" id="MobiDB-lite"/>
    </source>
</evidence>
<evidence type="ECO:0000256" key="9">
    <source>
        <dbReference type="ARBA" id="ARBA00023136"/>
    </source>
</evidence>
<feature type="domain" description="Cadherin" evidence="13">
    <location>
        <begin position="835"/>
        <end position="950"/>
    </location>
</feature>
<dbReference type="InterPro" id="IPR050971">
    <property type="entry name" value="Cadherin-domain_protein"/>
</dbReference>
<keyword evidence="15" id="KW-1185">Reference proteome</keyword>
<gene>
    <name evidence="14" type="ORF">Q8A67_013576</name>
</gene>
<evidence type="ECO:0000256" key="12">
    <source>
        <dbReference type="SAM" id="Phobius"/>
    </source>
</evidence>
<dbReference type="GO" id="GO:0005886">
    <property type="term" value="C:plasma membrane"/>
    <property type="evidence" value="ECO:0007669"/>
    <property type="project" value="UniProtKB-SubCell"/>
</dbReference>
<feature type="transmembrane region" description="Helical" evidence="12">
    <location>
        <begin position="1177"/>
        <end position="1201"/>
    </location>
</feature>
<keyword evidence="7" id="KW-0130">Cell adhesion</keyword>
<evidence type="ECO:0000256" key="7">
    <source>
        <dbReference type="ARBA" id="ARBA00022889"/>
    </source>
</evidence>